<dbReference type="PANTHER" id="PTHR10920">
    <property type="entry name" value="RIBOSOMAL RNA METHYLTRANSFERASE"/>
    <property type="match status" value="1"/>
</dbReference>
<dbReference type="Pfam" id="PF01728">
    <property type="entry name" value="FtsJ"/>
    <property type="match status" value="1"/>
</dbReference>
<accession>A0A9W8A8J3</accession>
<dbReference type="PIRSF" id="PIRSF005461">
    <property type="entry name" value="23S_rRNA_mtase"/>
    <property type="match status" value="1"/>
</dbReference>
<dbReference type="SUPFAM" id="SSF53335">
    <property type="entry name" value="S-adenosyl-L-methionine-dependent methyltransferases"/>
    <property type="match status" value="1"/>
</dbReference>
<evidence type="ECO:0000256" key="5">
    <source>
        <dbReference type="ARBA" id="ARBA00022691"/>
    </source>
</evidence>
<dbReference type="InterPro" id="IPR050082">
    <property type="entry name" value="RNA_methyltr_RlmE"/>
</dbReference>
<keyword evidence="3 9" id="KW-0489">Methyltransferase</keyword>
<evidence type="ECO:0000256" key="4">
    <source>
        <dbReference type="ARBA" id="ARBA00022679"/>
    </source>
</evidence>
<evidence type="ECO:0000313" key="9">
    <source>
        <dbReference type="EMBL" id="KAJ1919682.1"/>
    </source>
</evidence>
<feature type="active site" description="Proton acceptor" evidence="7">
    <location>
        <position position="202"/>
    </location>
</feature>
<dbReference type="InterPro" id="IPR015507">
    <property type="entry name" value="rRNA-MeTfrase_E"/>
</dbReference>
<organism evidence="9 10">
    <name type="scientific">Mycoemilia scoparia</name>
    <dbReference type="NCBI Taxonomy" id="417184"/>
    <lineage>
        <taxon>Eukaryota</taxon>
        <taxon>Fungi</taxon>
        <taxon>Fungi incertae sedis</taxon>
        <taxon>Zoopagomycota</taxon>
        <taxon>Kickxellomycotina</taxon>
        <taxon>Kickxellomycetes</taxon>
        <taxon>Kickxellales</taxon>
        <taxon>Kickxellaceae</taxon>
        <taxon>Mycoemilia</taxon>
    </lineage>
</organism>
<dbReference type="OrthoDB" id="20105at2759"/>
<keyword evidence="5 7" id="KW-0949">S-adenosyl-L-methionine</keyword>
<name>A0A9W8A8J3_9FUNG</name>
<keyword evidence="10" id="KW-1185">Reference proteome</keyword>
<dbReference type="GO" id="GO:0005739">
    <property type="term" value="C:mitochondrion"/>
    <property type="evidence" value="ECO:0007669"/>
    <property type="project" value="TreeGrafter"/>
</dbReference>
<sequence>MTWMLSGLKNVPVPTWPLPLVTLARSNLSSSSKRWVARQKKDKFAKMAKAESYRARSSYKLIALDDKYRFIRQGGKAQPGWVIDCGSAPGGWSQVVMERLKNQRPEGEQSVIGIDLLPMLPIDGVNFIQGDFTTEKIKREIEAIIGDRRVRLVLSDMAPSFSGHHNTDHLRSMASRCYHQLCEDLVNFSDTFLCKGGALACKYIMGGDEKELKEMLESRFEKVHNEKPESSRKQSSERFFVCLGKVSDPTY</sequence>
<feature type="domain" description="Ribosomal RNA methyltransferase FtsJ" evidence="8">
    <location>
        <begin position="53"/>
        <end position="245"/>
    </location>
</feature>
<proteinExistence type="inferred from homology"/>
<reference evidence="9" key="1">
    <citation type="submission" date="2022-07" db="EMBL/GenBank/DDBJ databases">
        <title>Phylogenomic reconstructions and comparative analyses of Kickxellomycotina fungi.</title>
        <authorList>
            <person name="Reynolds N.K."/>
            <person name="Stajich J.E."/>
            <person name="Barry K."/>
            <person name="Grigoriev I.V."/>
            <person name="Crous P."/>
            <person name="Smith M.E."/>
        </authorList>
    </citation>
    <scope>NUCLEOTIDE SEQUENCE</scope>
    <source>
        <strain evidence="9">NBRC 100468</strain>
    </source>
</reference>
<dbReference type="Gene3D" id="3.40.50.150">
    <property type="entry name" value="Vaccinia Virus protein VP39"/>
    <property type="match status" value="1"/>
</dbReference>
<evidence type="ECO:0000256" key="6">
    <source>
        <dbReference type="ARBA" id="ARBA00041184"/>
    </source>
</evidence>
<dbReference type="Proteomes" id="UP001150538">
    <property type="component" value="Unassembled WGS sequence"/>
</dbReference>
<keyword evidence="2" id="KW-0698">rRNA processing</keyword>
<gene>
    <name evidence="9" type="primary">MRM2</name>
    <name evidence="9" type="ORF">H4219_001823</name>
</gene>
<dbReference type="InterPro" id="IPR002877">
    <property type="entry name" value="RNA_MeTrfase_FtsJ_dom"/>
</dbReference>
<dbReference type="EMBL" id="JANBPU010000023">
    <property type="protein sequence ID" value="KAJ1919682.1"/>
    <property type="molecule type" value="Genomic_DNA"/>
</dbReference>
<evidence type="ECO:0000256" key="7">
    <source>
        <dbReference type="PIRSR" id="PIRSR005461-1"/>
    </source>
</evidence>
<dbReference type="PANTHER" id="PTHR10920:SF18">
    <property type="entry name" value="RRNA METHYLTRANSFERASE 2, MITOCHONDRIAL"/>
    <property type="match status" value="1"/>
</dbReference>
<evidence type="ECO:0000256" key="1">
    <source>
        <dbReference type="ARBA" id="ARBA00009258"/>
    </source>
</evidence>
<evidence type="ECO:0000259" key="8">
    <source>
        <dbReference type="Pfam" id="PF01728"/>
    </source>
</evidence>
<evidence type="ECO:0000256" key="3">
    <source>
        <dbReference type="ARBA" id="ARBA00022603"/>
    </source>
</evidence>
<dbReference type="AlphaFoldDB" id="A0A9W8A8J3"/>
<comment type="caution">
    <text evidence="9">The sequence shown here is derived from an EMBL/GenBank/DDBJ whole genome shotgun (WGS) entry which is preliminary data.</text>
</comment>
<evidence type="ECO:0000256" key="2">
    <source>
        <dbReference type="ARBA" id="ARBA00022552"/>
    </source>
</evidence>
<keyword evidence="4 9" id="KW-0808">Transferase</keyword>
<evidence type="ECO:0000313" key="10">
    <source>
        <dbReference type="Proteomes" id="UP001150538"/>
    </source>
</evidence>
<protein>
    <recommendedName>
        <fullName evidence="6">rRNA methyltransferase 2, mitochondrial</fullName>
    </recommendedName>
</protein>
<comment type="similarity">
    <text evidence="1">Belongs to the class I-like SAM-binding methyltransferase superfamily. RNA methyltransferase RlmE family.</text>
</comment>
<dbReference type="HAMAP" id="MF_01547">
    <property type="entry name" value="RNA_methyltr_E"/>
    <property type="match status" value="1"/>
</dbReference>
<dbReference type="InterPro" id="IPR029063">
    <property type="entry name" value="SAM-dependent_MTases_sf"/>
</dbReference>
<dbReference type="GO" id="GO:0008650">
    <property type="term" value="F:rRNA (uridine-2'-O-)-methyltransferase activity"/>
    <property type="evidence" value="ECO:0007669"/>
    <property type="project" value="TreeGrafter"/>
</dbReference>